<organism evidence="6 7">
    <name type="scientific">Acaryochloris thomasi RCC1774</name>
    <dbReference type="NCBI Taxonomy" id="1764569"/>
    <lineage>
        <taxon>Bacteria</taxon>
        <taxon>Bacillati</taxon>
        <taxon>Cyanobacteriota</taxon>
        <taxon>Cyanophyceae</taxon>
        <taxon>Acaryochloridales</taxon>
        <taxon>Acaryochloridaceae</taxon>
        <taxon>Acaryochloris</taxon>
        <taxon>Acaryochloris thomasi</taxon>
    </lineage>
</organism>
<keyword evidence="7" id="KW-1185">Reference proteome</keyword>
<dbReference type="PANTHER" id="PTHR30537">
    <property type="entry name" value="HTH-TYPE TRANSCRIPTIONAL REGULATOR"/>
    <property type="match status" value="1"/>
</dbReference>
<keyword evidence="2" id="KW-0805">Transcription regulation</keyword>
<dbReference type="Pfam" id="PF03466">
    <property type="entry name" value="LysR_substrate"/>
    <property type="match status" value="1"/>
</dbReference>
<dbReference type="InterPro" id="IPR000847">
    <property type="entry name" value="LysR_HTH_N"/>
</dbReference>
<dbReference type="SUPFAM" id="SSF53850">
    <property type="entry name" value="Periplasmic binding protein-like II"/>
    <property type="match status" value="1"/>
</dbReference>
<dbReference type="GO" id="GO:0043565">
    <property type="term" value="F:sequence-specific DNA binding"/>
    <property type="evidence" value="ECO:0007669"/>
    <property type="project" value="TreeGrafter"/>
</dbReference>
<keyword evidence="3" id="KW-0238">DNA-binding</keyword>
<dbReference type="CDD" id="cd08422">
    <property type="entry name" value="PBP2_CrgA_like"/>
    <property type="match status" value="1"/>
</dbReference>
<dbReference type="OrthoDB" id="9803735at2"/>
<dbReference type="InterPro" id="IPR036390">
    <property type="entry name" value="WH_DNA-bd_sf"/>
</dbReference>
<proteinExistence type="inferred from homology"/>
<comment type="similarity">
    <text evidence="1">Belongs to the LysR transcriptional regulatory family.</text>
</comment>
<dbReference type="AlphaFoldDB" id="A0A2W1JJ13"/>
<feature type="domain" description="HTH lysR-type" evidence="5">
    <location>
        <begin position="6"/>
        <end position="63"/>
    </location>
</feature>
<dbReference type="GO" id="GO:0006351">
    <property type="term" value="P:DNA-templated transcription"/>
    <property type="evidence" value="ECO:0007669"/>
    <property type="project" value="TreeGrafter"/>
</dbReference>
<dbReference type="PRINTS" id="PR00039">
    <property type="entry name" value="HTHLYSR"/>
</dbReference>
<sequence length="317" mass="35471">MSKSLDRLTLLETFVRIADAGSISAAARDLDLSQPSVSRQLAELESRFKSQLMRRTTHDLSLTTAGAELLADARQLLDEWEALEEKHLETEETLRGKLKVVVPVALGQLYLLDTVLQFQHQHPHIALSWQLEDQNIRFAEVGCDCWIKIGSVPDESLIVEPLGQVERMAVATPELFEIYGRPKTPADLEKLPCVALEPFEGGHIPLTHAKGKTVTVSPPIRMTTNNISAVRKATLAGLGLAILPRWLIEDELNKHQLVDLLPLWRAPKLTICVASLPGRHRPRRLQSFLDILKVTVPKIPGVEPLSHKVVHRRDFRA</sequence>
<dbReference type="InterPro" id="IPR005119">
    <property type="entry name" value="LysR_subst-bd"/>
</dbReference>
<evidence type="ECO:0000256" key="4">
    <source>
        <dbReference type="ARBA" id="ARBA00023163"/>
    </source>
</evidence>
<dbReference type="InterPro" id="IPR058163">
    <property type="entry name" value="LysR-type_TF_proteobact-type"/>
</dbReference>
<reference evidence="6 7" key="1">
    <citation type="journal article" date="2018" name="Sci. Rep.">
        <title>A novel species of the marine cyanobacterium Acaryochloris with a unique pigment content and lifestyle.</title>
        <authorList>
            <person name="Partensky F."/>
            <person name="Six C."/>
            <person name="Ratin M."/>
            <person name="Garczarek L."/>
            <person name="Vaulot D."/>
            <person name="Probert I."/>
            <person name="Calteau A."/>
            <person name="Gourvil P."/>
            <person name="Marie D."/>
            <person name="Grebert T."/>
            <person name="Bouchier C."/>
            <person name="Le Panse S."/>
            <person name="Gachenot M."/>
            <person name="Rodriguez F."/>
            <person name="Garrido J.L."/>
        </authorList>
    </citation>
    <scope>NUCLEOTIDE SEQUENCE [LARGE SCALE GENOMIC DNA]</scope>
    <source>
        <strain evidence="6 7">RCC1774</strain>
    </source>
</reference>
<evidence type="ECO:0000313" key="7">
    <source>
        <dbReference type="Proteomes" id="UP000248857"/>
    </source>
</evidence>
<evidence type="ECO:0000256" key="2">
    <source>
        <dbReference type="ARBA" id="ARBA00023015"/>
    </source>
</evidence>
<gene>
    <name evidence="6" type="primary">dmlR_4</name>
    <name evidence="6" type="ORF">C1752_02385</name>
</gene>
<dbReference type="RefSeq" id="WP_110986334.1">
    <property type="nucleotide sequence ID" value="NZ_CAWNWM010000006.1"/>
</dbReference>
<accession>A0A2W1JJ13</accession>
<evidence type="ECO:0000259" key="5">
    <source>
        <dbReference type="PROSITE" id="PS50931"/>
    </source>
</evidence>
<dbReference type="Proteomes" id="UP000248857">
    <property type="component" value="Unassembled WGS sequence"/>
</dbReference>
<dbReference type="PROSITE" id="PS50931">
    <property type="entry name" value="HTH_LYSR"/>
    <property type="match status" value="1"/>
</dbReference>
<dbReference type="GO" id="GO:0003700">
    <property type="term" value="F:DNA-binding transcription factor activity"/>
    <property type="evidence" value="ECO:0007669"/>
    <property type="project" value="InterPro"/>
</dbReference>
<dbReference type="Gene3D" id="3.40.190.290">
    <property type="match status" value="1"/>
</dbReference>
<name>A0A2W1JJ13_9CYAN</name>
<dbReference type="Pfam" id="PF00126">
    <property type="entry name" value="HTH_1"/>
    <property type="match status" value="1"/>
</dbReference>
<evidence type="ECO:0000256" key="3">
    <source>
        <dbReference type="ARBA" id="ARBA00023125"/>
    </source>
</evidence>
<dbReference type="PANTHER" id="PTHR30537:SF5">
    <property type="entry name" value="HTH-TYPE TRANSCRIPTIONAL ACTIVATOR TTDR-RELATED"/>
    <property type="match status" value="1"/>
</dbReference>
<dbReference type="EMBL" id="PQWO01000006">
    <property type="protein sequence ID" value="PZD73236.1"/>
    <property type="molecule type" value="Genomic_DNA"/>
</dbReference>
<dbReference type="FunFam" id="1.10.10.10:FF:000001">
    <property type="entry name" value="LysR family transcriptional regulator"/>
    <property type="match status" value="1"/>
</dbReference>
<protein>
    <submittedName>
        <fullName evidence="6">HTH-type transcriptional regulator DmlR</fullName>
    </submittedName>
</protein>
<evidence type="ECO:0000313" key="6">
    <source>
        <dbReference type="EMBL" id="PZD73236.1"/>
    </source>
</evidence>
<dbReference type="SUPFAM" id="SSF46785">
    <property type="entry name" value="Winged helix' DNA-binding domain"/>
    <property type="match status" value="1"/>
</dbReference>
<dbReference type="Gene3D" id="1.10.10.10">
    <property type="entry name" value="Winged helix-like DNA-binding domain superfamily/Winged helix DNA-binding domain"/>
    <property type="match status" value="1"/>
</dbReference>
<comment type="caution">
    <text evidence="6">The sequence shown here is derived from an EMBL/GenBank/DDBJ whole genome shotgun (WGS) entry which is preliminary data.</text>
</comment>
<dbReference type="InterPro" id="IPR036388">
    <property type="entry name" value="WH-like_DNA-bd_sf"/>
</dbReference>
<evidence type="ECO:0000256" key="1">
    <source>
        <dbReference type="ARBA" id="ARBA00009437"/>
    </source>
</evidence>
<keyword evidence="4" id="KW-0804">Transcription</keyword>